<organism evidence="2 3">
    <name type="scientific">Pseudonocardia thermophila</name>
    <dbReference type="NCBI Taxonomy" id="1848"/>
    <lineage>
        <taxon>Bacteria</taxon>
        <taxon>Bacillati</taxon>
        <taxon>Actinomycetota</taxon>
        <taxon>Actinomycetes</taxon>
        <taxon>Pseudonocardiales</taxon>
        <taxon>Pseudonocardiaceae</taxon>
        <taxon>Pseudonocardia</taxon>
    </lineage>
</organism>
<protein>
    <recommendedName>
        <fullName evidence="4">Integral membrane protein</fullName>
    </recommendedName>
</protein>
<dbReference type="Proteomes" id="UP000184363">
    <property type="component" value="Unassembled WGS sequence"/>
</dbReference>
<dbReference type="AlphaFoldDB" id="A0A1M6VDZ3"/>
<feature type="transmembrane region" description="Helical" evidence="1">
    <location>
        <begin position="29"/>
        <end position="47"/>
    </location>
</feature>
<keyword evidence="3" id="KW-1185">Reference proteome</keyword>
<evidence type="ECO:0000256" key="1">
    <source>
        <dbReference type="SAM" id="Phobius"/>
    </source>
</evidence>
<feature type="transmembrane region" description="Helical" evidence="1">
    <location>
        <begin position="59"/>
        <end position="76"/>
    </location>
</feature>
<feature type="transmembrane region" description="Helical" evidence="1">
    <location>
        <begin position="88"/>
        <end position="108"/>
    </location>
</feature>
<keyword evidence="1" id="KW-0472">Membrane</keyword>
<dbReference type="EMBL" id="FRAP01000012">
    <property type="protein sequence ID" value="SHK79584.1"/>
    <property type="molecule type" value="Genomic_DNA"/>
</dbReference>
<gene>
    <name evidence="2" type="ORF">SAMN05443637_11265</name>
</gene>
<evidence type="ECO:0008006" key="4">
    <source>
        <dbReference type="Google" id="ProtNLM"/>
    </source>
</evidence>
<keyword evidence="1" id="KW-1133">Transmembrane helix</keyword>
<evidence type="ECO:0000313" key="3">
    <source>
        <dbReference type="Proteomes" id="UP000184363"/>
    </source>
</evidence>
<reference evidence="2 3" key="1">
    <citation type="submission" date="2016-11" db="EMBL/GenBank/DDBJ databases">
        <authorList>
            <person name="Jaros S."/>
            <person name="Januszkiewicz K."/>
            <person name="Wedrychowicz H."/>
        </authorList>
    </citation>
    <scope>NUCLEOTIDE SEQUENCE [LARGE SCALE GENOMIC DNA]</scope>
    <source>
        <strain evidence="2 3">DSM 43832</strain>
    </source>
</reference>
<sequence>MTAITASLTRIASTADGGRLLRVALRVDALASGVLGLAGLVAAPAIAELTGAPAPVLRGVGGFLVLFAIALLVLAARVAPPVAGSRAVVVVNVCWVLGSIAVALLAPLTVLGTVLVLVQAIGVALFADLQWLGIRRATA</sequence>
<name>A0A1M6VDZ3_PSETH</name>
<dbReference type="RefSeq" id="WP_073457968.1">
    <property type="nucleotide sequence ID" value="NZ_FRAP01000012.1"/>
</dbReference>
<proteinExistence type="predicted"/>
<feature type="transmembrane region" description="Helical" evidence="1">
    <location>
        <begin position="114"/>
        <end position="134"/>
    </location>
</feature>
<dbReference type="STRING" id="1848.SAMN05443637_11265"/>
<keyword evidence="1" id="KW-0812">Transmembrane</keyword>
<accession>A0A1M6VDZ3</accession>
<evidence type="ECO:0000313" key="2">
    <source>
        <dbReference type="EMBL" id="SHK79584.1"/>
    </source>
</evidence>